<keyword evidence="16" id="KW-1185">Reference proteome</keyword>
<keyword evidence="7 12" id="KW-1133">Transmembrane helix</keyword>
<protein>
    <submittedName>
        <fullName evidence="15">Methyl-accepting chemotaxis protein</fullName>
    </submittedName>
</protein>
<dbReference type="FunFam" id="1.10.287.950:FF:000001">
    <property type="entry name" value="Methyl-accepting chemotaxis sensory transducer"/>
    <property type="match status" value="1"/>
</dbReference>
<dbReference type="InterPro" id="IPR003660">
    <property type="entry name" value="HAMP_dom"/>
</dbReference>
<proteinExistence type="inferred from homology"/>
<gene>
    <name evidence="15" type="ORF">C1I89_15330</name>
</gene>
<dbReference type="InterPro" id="IPR003122">
    <property type="entry name" value="Tar_rcpt_lig-bd"/>
</dbReference>
<sequence length="531" mass="56324">MLENLTVRTGMLLVLGSFVIVLTLANGLGWTNAQRSVAEIRDLNHVAVDQVDPLYQAEAALLRTRLALSSAMTAQRVGAEDQAGQAEQQAMEHLALARERFARYIDVPRSGRDQALAQAVQGSFSEYGAALDALRADVRERLPAKYQEDKAWAQRADTGFAQDMQAFLAWTAERSGGVLASSQRTYSTAQISATALVAIGVLLTVLCWLFIRFSVLRPLRQASGYFDRIAAGDLTTRVHSRSDNEIGCLYAALRRMQEGLTRTVTAVRKGVEEINARAAEIAAGNAHLSVRTEQQASALQETATTMEELAATVKQNAQSAAQANQLVMDSMDVAERGGQSVDRVVSTMQDISASSRKISDIVSVIDGIAFQTNILALNAAVEAARAGEQGKGFAVVAGEVRTLAQRAALAAKEIKALIEASVATVTAGSAQVEAAGRTMQEIVGSVQRVACLMGEISAASAQQASGIDQVGLAIAQMDEVTHQNAALVQEASAAAAAMEDQARRLAEATAVFKTLSGQAIDVTPTARLVPV</sequence>
<dbReference type="InterPro" id="IPR004089">
    <property type="entry name" value="MCPsignal_dom"/>
</dbReference>
<dbReference type="CDD" id="cd06225">
    <property type="entry name" value="HAMP"/>
    <property type="match status" value="1"/>
</dbReference>
<dbReference type="Pfam" id="PF00672">
    <property type="entry name" value="HAMP"/>
    <property type="match status" value="1"/>
</dbReference>
<dbReference type="PROSITE" id="PS50885">
    <property type="entry name" value="HAMP"/>
    <property type="match status" value="1"/>
</dbReference>
<dbReference type="PANTHER" id="PTHR43531:SF14">
    <property type="entry name" value="METHYL-ACCEPTING CHEMOTAXIS PROTEIN I-RELATED"/>
    <property type="match status" value="1"/>
</dbReference>
<evidence type="ECO:0000256" key="6">
    <source>
        <dbReference type="ARBA" id="ARBA00022692"/>
    </source>
</evidence>
<dbReference type="GO" id="GO:0004888">
    <property type="term" value="F:transmembrane signaling receptor activity"/>
    <property type="evidence" value="ECO:0007669"/>
    <property type="project" value="InterPro"/>
</dbReference>
<keyword evidence="5" id="KW-0997">Cell inner membrane</keyword>
<evidence type="ECO:0000313" key="15">
    <source>
        <dbReference type="EMBL" id="PND32449.1"/>
    </source>
</evidence>
<keyword evidence="2" id="KW-1003">Cell membrane</keyword>
<dbReference type="PANTHER" id="PTHR43531">
    <property type="entry name" value="PROTEIN ICFG"/>
    <property type="match status" value="1"/>
</dbReference>
<evidence type="ECO:0000256" key="12">
    <source>
        <dbReference type="SAM" id="Phobius"/>
    </source>
</evidence>
<dbReference type="SMART" id="SM00304">
    <property type="entry name" value="HAMP"/>
    <property type="match status" value="1"/>
</dbReference>
<feature type="domain" description="HAMP" evidence="14">
    <location>
        <begin position="213"/>
        <end position="265"/>
    </location>
</feature>
<dbReference type="EMBL" id="POQS01000004">
    <property type="protein sequence ID" value="PND32449.1"/>
    <property type="molecule type" value="Genomic_DNA"/>
</dbReference>
<dbReference type="SUPFAM" id="SSF58104">
    <property type="entry name" value="Methyl-accepting chemotaxis protein (MCP) signaling domain"/>
    <property type="match status" value="1"/>
</dbReference>
<dbReference type="CDD" id="cd11386">
    <property type="entry name" value="MCP_signal"/>
    <property type="match status" value="1"/>
</dbReference>
<feature type="domain" description="Methyl-accepting transducer" evidence="13">
    <location>
        <begin position="270"/>
        <end position="499"/>
    </location>
</feature>
<evidence type="ECO:0000259" key="13">
    <source>
        <dbReference type="PROSITE" id="PS50111"/>
    </source>
</evidence>
<dbReference type="Pfam" id="PF02203">
    <property type="entry name" value="TarH"/>
    <property type="match status" value="1"/>
</dbReference>
<keyword evidence="6 12" id="KW-0812">Transmembrane</keyword>
<comment type="similarity">
    <text evidence="10">Belongs to the methyl-accepting chemotaxis (MCP) protein family.</text>
</comment>
<evidence type="ECO:0000256" key="2">
    <source>
        <dbReference type="ARBA" id="ARBA00022475"/>
    </source>
</evidence>
<dbReference type="CDD" id="cd19407">
    <property type="entry name" value="Tar_Tsr_sensor"/>
    <property type="match status" value="1"/>
</dbReference>
<evidence type="ECO:0000256" key="10">
    <source>
        <dbReference type="ARBA" id="ARBA00029447"/>
    </source>
</evidence>
<accession>A0A2N8KG68</accession>
<evidence type="ECO:0000313" key="16">
    <source>
        <dbReference type="Proteomes" id="UP000235994"/>
    </source>
</evidence>
<dbReference type="InterPro" id="IPR051310">
    <property type="entry name" value="MCP_chemotaxis"/>
</dbReference>
<feature type="transmembrane region" description="Helical" evidence="12">
    <location>
        <begin position="191"/>
        <end position="211"/>
    </location>
</feature>
<dbReference type="GO" id="GO:0007165">
    <property type="term" value="P:signal transduction"/>
    <property type="evidence" value="ECO:0007669"/>
    <property type="project" value="UniProtKB-KW"/>
</dbReference>
<dbReference type="GO" id="GO:0005886">
    <property type="term" value="C:plasma membrane"/>
    <property type="evidence" value="ECO:0007669"/>
    <property type="project" value="UniProtKB-SubCell"/>
</dbReference>
<evidence type="ECO:0000256" key="9">
    <source>
        <dbReference type="ARBA" id="ARBA00023224"/>
    </source>
</evidence>
<dbReference type="PRINTS" id="PR00260">
    <property type="entry name" value="CHEMTRNSDUCR"/>
</dbReference>
<dbReference type="Gene3D" id="1.10.287.950">
    <property type="entry name" value="Methyl-accepting chemotaxis protein"/>
    <property type="match status" value="1"/>
</dbReference>
<evidence type="ECO:0000256" key="11">
    <source>
        <dbReference type="PROSITE-ProRule" id="PRU00284"/>
    </source>
</evidence>
<keyword evidence="9 11" id="KW-0807">Transducer</keyword>
<evidence type="ECO:0000256" key="3">
    <source>
        <dbReference type="ARBA" id="ARBA00022481"/>
    </source>
</evidence>
<reference evidence="15 16" key="1">
    <citation type="submission" date="2018-01" db="EMBL/GenBank/DDBJ databases">
        <title>The draft genome of an aniline degradation strain ANB-1.</title>
        <authorList>
            <person name="Zhang L."/>
            <person name="Jiang J."/>
        </authorList>
    </citation>
    <scope>NUCLEOTIDE SEQUENCE [LARGE SCALE GENOMIC DNA]</scope>
    <source>
        <strain evidence="15 16">ANB-1</strain>
    </source>
</reference>
<dbReference type="AlphaFoldDB" id="A0A2N8KG68"/>
<dbReference type="Gene3D" id="1.20.120.30">
    <property type="entry name" value="Aspartate receptor, ligand-binding domain"/>
    <property type="match status" value="1"/>
</dbReference>
<keyword evidence="8 12" id="KW-0472">Membrane</keyword>
<dbReference type="Pfam" id="PF00015">
    <property type="entry name" value="MCPsignal"/>
    <property type="match status" value="1"/>
</dbReference>
<evidence type="ECO:0000256" key="1">
    <source>
        <dbReference type="ARBA" id="ARBA00004429"/>
    </source>
</evidence>
<dbReference type="GO" id="GO:0006935">
    <property type="term" value="P:chemotaxis"/>
    <property type="evidence" value="ECO:0007669"/>
    <property type="project" value="UniProtKB-KW"/>
</dbReference>
<evidence type="ECO:0000256" key="7">
    <source>
        <dbReference type="ARBA" id="ARBA00022989"/>
    </source>
</evidence>
<keyword evidence="3" id="KW-0488">Methylation</keyword>
<comment type="caution">
    <text evidence="15">The sequence shown here is derived from an EMBL/GenBank/DDBJ whole genome shotgun (WGS) entry which is preliminary data.</text>
</comment>
<evidence type="ECO:0000256" key="8">
    <source>
        <dbReference type="ARBA" id="ARBA00023136"/>
    </source>
</evidence>
<evidence type="ECO:0000256" key="4">
    <source>
        <dbReference type="ARBA" id="ARBA00022500"/>
    </source>
</evidence>
<name>A0A2N8KG68_9BURK</name>
<organism evidence="15 16">
    <name type="scientific">Achromobacter pulmonis</name>
    <dbReference type="NCBI Taxonomy" id="1389932"/>
    <lineage>
        <taxon>Bacteria</taxon>
        <taxon>Pseudomonadati</taxon>
        <taxon>Pseudomonadota</taxon>
        <taxon>Betaproteobacteria</taxon>
        <taxon>Burkholderiales</taxon>
        <taxon>Alcaligenaceae</taxon>
        <taxon>Achromobacter</taxon>
    </lineage>
</organism>
<dbReference type="PROSITE" id="PS50111">
    <property type="entry name" value="CHEMOTAXIS_TRANSDUC_2"/>
    <property type="match status" value="1"/>
</dbReference>
<dbReference type="Proteomes" id="UP000235994">
    <property type="component" value="Unassembled WGS sequence"/>
</dbReference>
<dbReference type="RefSeq" id="WP_102773569.1">
    <property type="nucleotide sequence ID" value="NZ_POQS01000004.1"/>
</dbReference>
<evidence type="ECO:0000259" key="14">
    <source>
        <dbReference type="PROSITE" id="PS50885"/>
    </source>
</evidence>
<dbReference type="InterPro" id="IPR035440">
    <property type="entry name" value="4HB_MCP_dom_sf"/>
</dbReference>
<evidence type="ECO:0000256" key="5">
    <source>
        <dbReference type="ARBA" id="ARBA00022519"/>
    </source>
</evidence>
<dbReference type="InterPro" id="IPR004090">
    <property type="entry name" value="Chemotax_Me-accpt_rcpt"/>
</dbReference>
<keyword evidence="4" id="KW-0145">Chemotaxis</keyword>
<comment type="subcellular location">
    <subcellularLocation>
        <location evidence="1">Cell inner membrane</location>
        <topology evidence="1">Multi-pass membrane protein</topology>
    </subcellularLocation>
</comment>
<dbReference type="SUPFAM" id="SSF47170">
    <property type="entry name" value="Aspartate receptor, ligand-binding domain"/>
    <property type="match status" value="1"/>
</dbReference>
<dbReference type="SMART" id="SM00283">
    <property type="entry name" value="MA"/>
    <property type="match status" value="1"/>
</dbReference>